<reference evidence="2 3" key="1">
    <citation type="submission" date="2015-09" db="EMBL/GenBank/DDBJ databases">
        <authorList>
            <consortium name="Pathogen Informatics"/>
        </authorList>
    </citation>
    <scope>NUCLEOTIDE SEQUENCE [LARGE SCALE GENOMIC DNA]</scope>
    <source>
        <strain evidence="2 3">2789STDY5834966</strain>
    </source>
</reference>
<keyword evidence="1" id="KW-0472">Membrane</keyword>
<dbReference type="OrthoDB" id="9894157at2"/>
<name>A0A173TBZ1_9FIRM</name>
<keyword evidence="1" id="KW-0812">Transmembrane</keyword>
<keyword evidence="1" id="KW-1133">Transmembrane helix</keyword>
<gene>
    <name evidence="2" type="ORF">ERS852578_01539</name>
</gene>
<organism evidence="2 3">
    <name type="scientific">Anaerobutyricum hallii</name>
    <dbReference type="NCBI Taxonomy" id="39488"/>
    <lineage>
        <taxon>Bacteria</taxon>
        <taxon>Bacillati</taxon>
        <taxon>Bacillota</taxon>
        <taxon>Clostridia</taxon>
        <taxon>Lachnospirales</taxon>
        <taxon>Lachnospiraceae</taxon>
        <taxon>Anaerobutyricum</taxon>
    </lineage>
</organism>
<evidence type="ECO:0000313" key="2">
    <source>
        <dbReference type="EMBL" id="CUM99455.1"/>
    </source>
</evidence>
<feature type="transmembrane region" description="Helical" evidence="1">
    <location>
        <begin position="45"/>
        <end position="72"/>
    </location>
</feature>
<feature type="transmembrane region" description="Helical" evidence="1">
    <location>
        <begin position="119"/>
        <end position="140"/>
    </location>
</feature>
<evidence type="ECO:0000256" key="1">
    <source>
        <dbReference type="SAM" id="Phobius"/>
    </source>
</evidence>
<accession>A0A173TBZ1</accession>
<proteinExistence type="predicted"/>
<feature type="transmembrane region" description="Helical" evidence="1">
    <location>
        <begin position="92"/>
        <end position="113"/>
    </location>
</feature>
<sequence>MKKKTFLVFILFLIWLNYLLSYEYVKTMMDTADASKVSNTIVLLVFPIMWNYGAAIIKIISSIVLLIITLIYQTNEYVDIRKICYSSDDSPIWKIVSILFYIAIVLFAAYILWSNVKYSFLGITWFLSSILLASSYFIWIKNLSFRLQDS</sequence>
<dbReference type="RefSeq" id="WP_022170144.1">
    <property type="nucleotide sequence ID" value="NZ_CAUDVV010000028.1"/>
</dbReference>
<dbReference type="Proteomes" id="UP000095390">
    <property type="component" value="Unassembled WGS sequence"/>
</dbReference>
<dbReference type="EMBL" id="CYYC01000016">
    <property type="protein sequence ID" value="CUM99455.1"/>
    <property type="molecule type" value="Genomic_DNA"/>
</dbReference>
<evidence type="ECO:0000313" key="3">
    <source>
        <dbReference type="Proteomes" id="UP000095390"/>
    </source>
</evidence>
<dbReference type="AlphaFoldDB" id="A0A173TBZ1"/>
<protein>
    <submittedName>
        <fullName evidence="2">Uncharacterized protein</fullName>
    </submittedName>
</protein>